<keyword evidence="2" id="KW-1185">Reference proteome</keyword>
<keyword evidence="1" id="KW-0614">Plasmid</keyword>
<name>A0AA50HBH8_9HYPH</name>
<evidence type="ECO:0000313" key="1">
    <source>
        <dbReference type="EMBL" id="WLS01000.1"/>
    </source>
</evidence>
<reference evidence="1 2" key="1">
    <citation type="submission" date="2023-08" db="EMBL/GenBank/DDBJ databases">
        <title>Pathogen: clinical or host-associated sample.</title>
        <authorList>
            <person name="Hergert J."/>
            <person name="Casey R."/>
            <person name="Wagner J."/>
            <person name="Young E.L."/>
            <person name="Oakeson K.F."/>
        </authorList>
    </citation>
    <scope>NUCLEOTIDE SEQUENCE [LARGE SCALE GENOMIC DNA]</scope>
    <source>
        <strain evidence="1 2">1760953</strain>
        <plasmid evidence="1 2">unnamed4</plasmid>
    </source>
</reference>
<evidence type="ECO:0000313" key="2">
    <source>
        <dbReference type="Proteomes" id="UP001234585"/>
    </source>
</evidence>
<protein>
    <submittedName>
        <fullName evidence="1">Uncharacterized protein</fullName>
    </submittedName>
</protein>
<dbReference type="AlphaFoldDB" id="A0AA50HBH8"/>
<proteinExistence type="predicted"/>
<dbReference type="Proteomes" id="UP001234585">
    <property type="component" value="Plasmid unnamed4"/>
</dbReference>
<accession>A0AA50HBH8</accession>
<dbReference type="EMBL" id="CP132306">
    <property type="protein sequence ID" value="WLS01000.1"/>
    <property type="molecule type" value="Genomic_DNA"/>
</dbReference>
<geneLocation type="plasmid" evidence="1 2">
    <name>unnamed4</name>
</geneLocation>
<sequence length="72" mass="7903">MTGRSKPKPGPDHPLVEHWDDERGIGNGIIVTLLPGHFFYDDCGVMGFDTVREARDAIREVAARSPIRGGQS</sequence>
<dbReference type="RefSeq" id="WP_306041180.1">
    <property type="nucleotide sequence ID" value="NZ_CP132306.1"/>
</dbReference>
<organism evidence="1 2">
    <name type="scientific">Shinella sumterensis</name>
    <dbReference type="NCBI Taxonomy" id="1967501"/>
    <lineage>
        <taxon>Bacteria</taxon>
        <taxon>Pseudomonadati</taxon>
        <taxon>Pseudomonadota</taxon>
        <taxon>Alphaproteobacteria</taxon>
        <taxon>Hyphomicrobiales</taxon>
        <taxon>Rhizobiaceae</taxon>
        <taxon>Shinella</taxon>
    </lineage>
</organism>
<gene>
    <name evidence="1" type="ORF">Q9313_26760</name>
</gene>